<protein>
    <submittedName>
        <fullName evidence="3">DUF2892 domain-containing protein</fullName>
    </submittedName>
</protein>
<sequence>MTPNVGAIDSAIRIAVGVALILGVFTVTAPWRWVGLIGLVPLLTGTIGWCPLYGMLGVTTTRH</sequence>
<keyword evidence="4" id="KW-1185">Reference proteome</keyword>
<dbReference type="Pfam" id="PF11127">
    <property type="entry name" value="YgaP-like_TM"/>
    <property type="match status" value="1"/>
</dbReference>
<feature type="transmembrane region" description="Helical" evidence="1">
    <location>
        <begin position="37"/>
        <end position="58"/>
    </location>
</feature>
<keyword evidence="1" id="KW-0812">Transmembrane</keyword>
<evidence type="ECO:0000259" key="2">
    <source>
        <dbReference type="Pfam" id="PF11127"/>
    </source>
</evidence>
<comment type="caution">
    <text evidence="3">The sequence shown here is derived from an EMBL/GenBank/DDBJ whole genome shotgun (WGS) entry which is preliminary data.</text>
</comment>
<evidence type="ECO:0000313" key="3">
    <source>
        <dbReference type="EMBL" id="NKF21678.1"/>
    </source>
</evidence>
<keyword evidence="1" id="KW-0472">Membrane</keyword>
<keyword evidence="1" id="KW-1133">Transmembrane helix</keyword>
<dbReference type="EMBL" id="JAAVXB010000002">
    <property type="protein sequence ID" value="NKF21678.1"/>
    <property type="molecule type" value="Genomic_DNA"/>
</dbReference>
<evidence type="ECO:0000313" key="4">
    <source>
        <dbReference type="Proteomes" id="UP000653472"/>
    </source>
</evidence>
<dbReference type="AlphaFoldDB" id="A0A969W8Y9"/>
<accession>A0A969W8Y9</accession>
<name>A0A969W8Y9_9GAMM</name>
<feature type="transmembrane region" description="Helical" evidence="1">
    <location>
        <begin position="12"/>
        <end position="31"/>
    </location>
</feature>
<gene>
    <name evidence="3" type="ORF">G7Y82_05065</name>
</gene>
<reference evidence="3" key="1">
    <citation type="submission" date="2020-03" db="EMBL/GenBank/DDBJ databases">
        <title>Solimonas marina sp. nov., isolated from deep seawater of the Pacific Ocean.</title>
        <authorList>
            <person name="Liu X."/>
            <person name="Lai Q."/>
            <person name="Sun F."/>
            <person name="Gai Y."/>
            <person name="Li G."/>
            <person name="Shao Z."/>
        </authorList>
    </citation>
    <scope>NUCLEOTIDE SEQUENCE</scope>
    <source>
        <strain evidence="3">C16B3</strain>
    </source>
</reference>
<dbReference type="InterPro" id="IPR021309">
    <property type="entry name" value="YgaP-like_TM"/>
</dbReference>
<organism evidence="3 4">
    <name type="scientific">Solimonas marina</name>
    <dbReference type="NCBI Taxonomy" id="2714601"/>
    <lineage>
        <taxon>Bacteria</taxon>
        <taxon>Pseudomonadati</taxon>
        <taxon>Pseudomonadota</taxon>
        <taxon>Gammaproteobacteria</taxon>
        <taxon>Nevskiales</taxon>
        <taxon>Nevskiaceae</taxon>
        <taxon>Solimonas</taxon>
    </lineage>
</organism>
<proteinExistence type="predicted"/>
<feature type="domain" description="Inner membrane protein YgaP-like transmembrane" evidence="2">
    <location>
        <begin position="1"/>
        <end position="61"/>
    </location>
</feature>
<dbReference type="Proteomes" id="UP000653472">
    <property type="component" value="Unassembled WGS sequence"/>
</dbReference>
<evidence type="ECO:0000256" key="1">
    <source>
        <dbReference type="SAM" id="Phobius"/>
    </source>
</evidence>